<dbReference type="PROSITE" id="PS52004">
    <property type="entry name" value="KS3_2"/>
    <property type="match status" value="1"/>
</dbReference>
<reference evidence="5 6" key="1">
    <citation type="submission" date="2019-01" db="EMBL/GenBank/DDBJ databases">
        <title>Genome sequencing of the rare red list fungi Fomitopsis rosea.</title>
        <authorList>
            <person name="Buettner E."/>
            <person name="Kellner H."/>
        </authorList>
    </citation>
    <scope>NUCLEOTIDE SEQUENCE [LARGE SCALE GENOMIC DNA]</scope>
    <source>
        <strain evidence="5 6">DSM 105464</strain>
    </source>
</reference>
<proteinExistence type="inferred from homology"/>
<name>A0A4Y9Y8H7_9APHY</name>
<protein>
    <recommendedName>
        <fullName evidence="4">Ketosynthase family 3 (KS3) domain-containing protein</fullName>
    </recommendedName>
</protein>
<dbReference type="InterPro" id="IPR050091">
    <property type="entry name" value="PKS_NRPS_Biosynth_Enz"/>
</dbReference>
<accession>A0A4Y9Y8H7</accession>
<dbReference type="EMBL" id="SEKV01000347">
    <property type="protein sequence ID" value="TFY58655.1"/>
    <property type="molecule type" value="Genomic_DNA"/>
</dbReference>
<dbReference type="InterPro" id="IPR016039">
    <property type="entry name" value="Thiolase-like"/>
</dbReference>
<evidence type="ECO:0000256" key="1">
    <source>
        <dbReference type="ARBA" id="ARBA00022450"/>
    </source>
</evidence>
<dbReference type="InterPro" id="IPR014031">
    <property type="entry name" value="Ketoacyl_synth_C"/>
</dbReference>
<dbReference type="Pfam" id="PF02801">
    <property type="entry name" value="Ketoacyl-synt_C"/>
    <property type="match status" value="1"/>
</dbReference>
<evidence type="ECO:0000313" key="5">
    <source>
        <dbReference type="EMBL" id="TFY58655.1"/>
    </source>
</evidence>
<sequence>MALVHHRIGDPGDFLSYGAEAYEKIPVDRFNVHTFICSAVGQVVTDTGAFLKNIDVFDPTEFGITSKDGRLMNVGTRKLLESTFLALLESGINYRGRNVGCYMSAVAHDMFSVSGHDDTEARGAFSGGPSMVANRVSYHLDLRGPTVPLDTACSSTLYATHLAVQASRHGECEAAVVGGCQVDHRFTEWLMYSQGGILSPDGKCKPFDASADGFGRGEAVVSIVLKPLDAALRDHDKIYATILGTGVNSSGSLAPVNAPVASAQQDAMLRAFAQARRSPQDVDFIELHATGTASGDPTEANWVGARFGRDTELLVGSVKGNIGHTEITAFLASLCKVCHIIERGVILPTVNLSVPNPAIRWEEYKMRVPVAPEKLIVRSPSGRALIAMSSSGIGGQTRISGACGG</sequence>
<dbReference type="PANTHER" id="PTHR43775:SF37">
    <property type="entry name" value="SI:DKEY-61P9.11"/>
    <property type="match status" value="1"/>
</dbReference>
<evidence type="ECO:0000259" key="4">
    <source>
        <dbReference type="PROSITE" id="PS52004"/>
    </source>
</evidence>
<gene>
    <name evidence="5" type="ORF">EVJ58_g6286</name>
</gene>
<dbReference type="STRING" id="34475.A0A4Y9Y8H7"/>
<dbReference type="CDD" id="cd00833">
    <property type="entry name" value="PKS"/>
    <property type="match status" value="1"/>
</dbReference>
<dbReference type="AlphaFoldDB" id="A0A4Y9Y8H7"/>
<dbReference type="GO" id="GO:0004312">
    <property type="term" value="F:fatty acid synthase activity"/>
    <property type="evidence" value="ECO:0007669"/>
    <property type="project" value="TreeGrafter"/>
</dbReference>
<evidence type="ECO:0000313" key="6">
    <source>
        <dbReference type="Proteomes" id="UP000298390"/>
    </source>
</evidence>
<dbReference type="SMART" id="SM00825">
    <property type="entry name" value="PKS_KS"/>
    <property type="match status" value="1"/>
</dbReference>
<keyword evidence="3" id="KW-0808">Transferase</keyword>
<comment type="caution">
    <text evidence="5">The sequence shown here is derived from an EMBL/GenBank/DDBJ whole genome shotgun (WGS) entry which is preliminary data.</text>
</comment>
<organism evidence="5 6">
    <name type="scientific">Rhodofomes roseus</name>
    <dbReference type="NCBI Taxonomy" id="34475"/>
    <lineage>
        <taxon>Eukaryota</taxon>
        <taxon>Fungi</taxon>
        <taxon>Dikarya</taxon>
        <taxon>Basidiomycota</taxon>
        <taxon>Agaricomycotina</taxon>
        <taxon>Agaricomycetes</taxon>
        <taxon>Polyporales</taxon>
        <taxon>Rhodofomes</taxon>
    </lineage>
</organism>
<dbReference type="InterPro" id="IPR020841">
    <property type="entry name" value="PKS_Beta-ketoAc_synthase_dom"/>
</dbReference>
<dbReference type="PANTHER" id="PTHR43775">
    <property type="entry name" value="FATTY ACID SYNTHASE"/>
    <property type="match status" value="1"/>
</dbReference>
<comment type="similarity">
    <text evidence="3">Belongs to the thiolase-like superfamily. Beta-ketoacyl-ACP synthases family.</text>
</comment>
<dbReference type="Gene3D" id="3.40.47.10">
    <property type="match status" value="1"/>
</dbReference>
<dbReference type="Pfam" id="PF00109">
    <property type="entry name" value="ketoacyl-synt"/>
    <property type="match status" value="1"/>
</dbReference>
<dbReference type="GO" id="GO:0006633">
    <property type="term" value="P:fatty acid biosynthetic process"/>
    <property type="evidence" value="ECO:0007669"/>
    <property type="project" value="TreeGrafter"/>
</dbReference>
<feature type="domain" description="Ketosynthase family 3 (KS3)" evidence="4">
    <location>
        <begin position="1"/>
        <end position="404"/>
    </location>
</feature>
<dbReference type="InterPro" id="IPR014030">
    <property type="entry name" value="Ketoacyl_synth_N"/>
</dbReference>
<keyword evidence="1" id="KW-0596">Phosphopantetheine</keyword>
<dbReference type="Proteomes" id="UP000298390">
    <property type="component" value="Unassembled WGS sequence"/>
</dbReference>
<evidence type="ECO:0000256" key="3">
    <source>
        <dbReference type="RuleBase" id="RU003694"/>
    </source>
</evidence>
<evidence type="ECO:0000256" key="2">
    <source>
        <dbReference type="ARBA" id="ARBA00022553"/>
    </source>
</evidence>
<keyword evidence="2" id="KW-0597">Phosphoprotein</keyword>
<dbReference type="SUPFAM" id="SSF53901">
    <property type="entry name" value="Thiolase-like"/>
    <property type="match status" value="1"/>
</dbReference>